<reference evidence="1" key="2">
    <citation type="journal article" date="2014" name="ISME J.">
        <title>Microbial stratification in low pH oxic and suboxic macroscopic growths along an acid mine drainage.</title>
        <authorList>
            <person name="Mendez-Garcia C."/>
            <person name="Mesa V."/>
            <person name="Sprenger R.R."/>
            <person name="Richter M."/>
            <person name="Diez M.S."/>
            <person name="Solano J."/>
            <person name="Bargiela R."/>
            <person name="Golyshina O.V."/>
            <person name="Manteca A."/>
            <person name="Ramos J.L."/>
            <person name="Gallego J.R."/>
            <person name="Llorente I."/>
            <person name="Martins Dos Santos V.A."/>
            <person name="Jensen O.N."/>
            <person name="Pelaez A.I."/>
            <person name="Sanchez J."/>
            <person name="Ferrer M."/>
        </authorList>
    </citation>
    <scope>NUCLEOTIDE SEQUENCE</scope>
</reference>
<evidence type="ECO:0000313" key="1">
    <source>
        <dbReference type="EMBL" id="EQD75452.1"/>
    </source>
</evidence>
<gene>
    <name evidence="1" type="ORF">B1B_02125</name>
</gene>
<dbReference type="PANTHER" id="PTHR43832">
    <property type="match status" value="1"/>
</dbReference>
<dbReference type="InterPro" id="IPR029063">
    <property type="entry name" value="SAM-dependent_MTases_sf"/>
</dbReference>
<dbReference type="CDD" id="cd02440">
    <property type="entry name" value="AdoMet_MTases"/>
    <property type="match status" value="1"/>
</dbReference>
<dbReference type="PANTHER" id="PTHR43832:SF1">
    <property type="entry name" value="S-ADENOSYL-L-METHIONINE-DEPENDENT METHYLTRANSFERASES SUPERFAMILY PROTEIN"/>
    <property type="match status" value="1"/>
</dbReference>
<protein>
    <submittedName>
        <fullName evidence="1">Cyclopropane-fatty-acyl-phospholipid synthase</fullName>
    </submittedName>
</protein>
<organism evidence="1">
    <name type="scientific">mine drainage metagenome</name>
    <dbReference type="NCBI Taxonomy" id="410659"/>
    <lineage>
        <taxon>unclassified sequences</taxon>
        <taxon>metagenomes</taxon>
        <taxon>ecological metagenomes</taxon>
    </lineage>
</organism>
<name>T1C0A8_9ZZZZ</name>
<sequence>GGVEEQTARLQDWIETLRGSPIALMPDVANRQHSEQLVEFFRALLGPHLKYSSGYWPPGVNCLADAEAPALELVCRRAQIRDKQSILDLGCGWGSFSLYAASRYPSSRIMAVSNSKTQAEWIRSEARRRGLSNIEVETADINSFDTAWRFDRIVSIEMLEHVRNYETLFGRLSDWGREKALLFVHIFCHQSAAYPFEASGATEWMAREFISGGQMPSADLLLYFQDHWKILEHWALSGMHYAKTCRGWLNHLDGERKWMLGIFAGVNGARMARQEVARWRLFLLSCEEIFAYQRGCEWFARQLLFRKR</sequence>
<dbReference type="SUPFAM" id="SSF53335">
    <property type="entry name" value="S-adenosyl-L-methionine-dependent methyltransferases"/>
    <property type="match status" value="1"/>
</dbReference>
<dbReference type="AlphaFoldDB" id="T1C0A8"/>
<dbReference type="EMBL" id="AUZY01001250">
    <property type="protein sequence ID" value="EQD75452.1"/>
    <property type="molecule type" value="Genomic_DNA"/>
</dbReference>
<reference evidence="1" key="1">
    <citation type="submission" date="2013-08" db="EMBL/GenBank/DDBJ databases">
        <authorList>
            <person name="Mendez C."/>
            <person name="Richter M."/>
            <person name="Ferrer M."/>
            <person name="Sanchez J."/>
        </authorList>
    </citation>
    <scope>NUCLEOTIDE SEQUENCE</scope>
</reference>
<accession>T1C0A8</accession>
<dbReference type="Pfam" id="PF02353">
    <property type="entry name" value="CMAS"/>
    <property type="match status" value="1"/>
</dbReference>
<dbReference type="Gene3D" id="3.40.50.150">
    <property type="entry name" value="Vaccinia Virus protein VP39"/>
    <property type="match status" value="1"/>
</dbReference>
<comment type="caution">
    <text evidence="1">The sequence shown here is derived from an EMBL/GenBank/DDBJ whole genome shotgun (WGS) entry which is preliminary data.</text>
</comment>
<feature type="non-terminal residue" evidence="1">
    <location>
        <position position="1"/>
    </location>
</feature>
<proteinExistence type="predicted"/>